<dbReference type="InterPro" id="IPR002528">
    <property type="entry name" value="MATE_fam"/>
</dbReference>
<evidence type="ECO:0000256" key="9">
    <source>
        <dbReference type="ARBA" id="ARBA00031636"/>
    </source>
</evidence>
<evidence type="ECO:0000256" key="6">
    <source>
        <dbReference type="ARBA" id="ARBA00022989"/>
    </source>
</evidence>
<feature type="transmembrane region" description="Helical" evidence="10">
    <location>
        <begin position="260"/>
        <end position="282"/>
    </location>
</feature>
<keyword evidence="5 10" id="KW-0812">Transmembrane</keyword>
<feature type="transmembrane region" description="Helical" evidence="10">
    <location>
        <begin position="436"/>
        <end position="454"/>
    </location>
</feature>
<dbReference type="STRING" id="502025.Hoch_5035"/>
<evidence type="ECO:0000313" key="11">
    <source>
        <dbReference type="EMBL" id="ACY17523.1"/>
    </source>
</evidence>
<comment type="subcellular location">
    <subcellularLocation>
        <location evidence="1">Cell membrane</location>
        <topology evidence="1">Multi-pass membrane protein</topology>
    </subcellularLocation>
</comment>
<dbReference type="RefSeq" id="WP_012830115.1">
    <property type="nucleotide sequence ID" value="NC_013440.1"/>
</dbReference>
<dbReference type="eggNOG" id="COG0534">
    <property type="taxonomic scope" value="Bacteria"/>
</dbReference>
<dbReference type="InterPro" id="IPR048279">
    <property type="entry name" value="MdtK-like"/>
</dbReference>
<feature type="transmembrane region" description="Helical" evidence="10">
    <location>
        <begin position="377"/>
        <end position="399"/>
    </location>
</feature>
<feature type="transmembrane region" description="Helical" evidence="10">
    <location>
        <begin position="149"/>
        <end position="167"/>
    </location>
</feature>
<dbReference type="AlphaFoldDB" id="D0LVG2"/>
<dbReference type="GO" id="GO:0015297">
    <property type="term" value="F:antiporter activity"/>
    <property type="evidence" value="ECO:0007669"/>
    <property type="project" value="UniProtKB-KW"/>
</dbReference>
<dbReference type="PANTHER" id="PTHR43298:SF2">
    <property type="entry name" value="FMN_FAD EXPORTER YEEO-RELATED"/>
    <property type="match status" value="1"/>
</dbReference>
<dbReference type="PIRSF" id="PIRSF006603">
    <property type="entry name" value="DinF"/>
    <property type="match status" value="1"/>
</dbReference>
<dbReference type="KEGG" id="hoh:Hoch_5035"/>
<evidence type="ECO:0000256" key="4">
    <source>
        <dbReference type="ARBA" id="ARBA00022475"/>
    </source>
</evidence>
<dbReference type="NCBIfam" id="TIGR00797">
    <property type="entry name" value="matE"/>
    <property type="match status" value="1"/>
</dbReference>
<feature type="transmembrane region" description="Helical" evidence="10">
    <location>
        <begin position="302"/>
        <end position="322"/>
    </location>
</feature>
<dbReference type="GO" id="GO:0006811">
    <property type="term" value="P:monoatomic ion transport"/>
    <property type="evidence" value="ECO:0007669"/>
    <property type="project" value="UniProtKB-KW"/>
</dbReference>
<evidence type="ECO:0000256" key="2">
    <source>
        <dbReference type="ARBA" id="ARBA00022448"/>
    </source>
</evidence>
<feature type="transmembrane region" description="Helical" evidence="10">
    <location>
        <begin position="411"/>
        <end position="430"/>
    </location>
</feature>
<keyword evidence="4" id="KW-1003">Cell membrane</keyword>
<dbReference type="PANTHER" id="PTHR43298">
    <property type="entry name" value="MULTIDRUG RESISTANCE PROTEIN NORM-RELATED"/>
    <property type="match status" value="1"/>
</dbReference>
<feature type="transmembrane region" description="Helical" evidence="10">
    <location>
        <begin position="210"/>
        <end position="231"/>
    </location>
</feature>
<feature type="transmembrane region" description="Helical" evidence="10">
    <location>
        <begin position="69"/>
        <end position="92"/>
    </location>
</feature>
<keyword evidence="7" id="KW-0406">Ion transport</keyword>
<sequence length="469" mass="49111">MSSSSPSAPHLTPDGAPPLEPQRVITRRLINLALPVVGINVLNVASLTIDTAMVGRLEGAETHLTALGYATQITFLLMVVMMGLAIGTVALVARAYGAGDNQRVNRVLGQSTLLTGLLGVLIAIVGNLLAPQLLLLLGASEASLASGLAYLRPALSGTVFFYLTILYGSVMRGVGNTRLPFLVALLATGLNIGLNYALIYGRWGMPALGIQGAAIGTVVSQAVSALLLGAAMRRGMIGDLRLPLRIERIDMGLARELARIGWPAALDMVVLNAGFLSIVFMLGRIDELAVAAHGIGMRIQALAFVPGLAVSQATGALVGQALGRGSIEEARQTLRASVLLCEAIMSALALVFFVFAADIVTIFDVARGTPLSDYAVIWIRSLGACMPMAAGFIAIAGLLQGSGATHLSLRINLRTVFLAQIPLSGLLGFVFDMGALGVWLGFPLGFGVKVLLAMRAYRRGEWIKLGVHA</sequence>
<dbReference type="EMBL" id="CP001804">
    <property type="protein sequence ID" value="ACY17523.1"/>
    <property type="molecule type" value="Genomic_DNA"/>
</dbReference>
<reference evidence="11 12" key="1">
    <citation type="journal article" date="2010" name="Stand. Genomic Sci.">
        <title>Complete genome sequence of Haliangium ochraceum type strain (SMP-2).</title>
        <authorList>
            <consortium name="US DOE Joint Genome Institute (JGI-PGF)"/>
            <person name="Ivanova N."/>
            <person name="Daum C."/>
            <person name="Lang E."/>
            <person name="Abt B."/>
            <person name="Kopitz M."/>
            <person name="Saunders E."/>
            <person name="Lapidus A."/>
            <person name="Lucas S."/>
            <person name="Glavina Del Rio T."/>
            <person name="Nolan M."/>
            <person name="Tice H."/>
            <person name="Copeland A."/>
            <person name="Cheng J.F."/>
            <person name="Chen F."/>
            <person name="Bruce D."/>
            <person name="Goodwin L."/>
            <person name="Pitluck S."/>
            <person name="Mavromatis K."/>
            <person name="Pati A."/>
            <person name="Mikhailova N."/>
            <person name="Chen A."/>
            <person name="Palaniappan K."/>
            <person name="Land M."/>
            <person name="Hauser L."/>
            <person name="Chang Y.J."/>
            <person name="Jeffries C.D."/>
            <person name="Detter J.C."/>
            <person name="Brettin T."/>
            <person name="Rohde M."/>
            <person name="Goker M."/>
            <person name="Bristow J."/>
            <person name="Markowitz V."/>
            <person name="Eisen J.A."/>
            <person name="Hugenholtz P."/>
            <person name="Kyrpides N.C."/>
            <person name="Klenk H.P."/>
        </authorList>
    </citation>
    <scope>NUCLEOTIDE SEQUENCE [LARGE SCALE GENOMIC DNA]</scope>
    <source>
        <strain evidence="12">DSM 14365 / CIP 107738 / JCM 11303 / AJ 13395 / SMP-2</strain>
    </source>
</reference>
<evidence type="ECO:0000256" key="1">
    <source>
        <dbReference type="ARBA" id="ARBA00004651"/>
    </source>
</evidence>
<dbReference type="CDD" id="cd13137">
    <property type="entry name" value="MATE_NorM_like"/>
    <property type="match status" value="1"/>
</dbReference>
<keyword evidence="2" id="KW-0813">Transport</keyword>
<name>D0LVG2_HALO1</name>
<gene>
    <name evidence="11" type="ordered locus">Hoch_5035</name>
</gene>
<organism evidence="11 12">
    <name type="scientific">Haliangium ochraceum (strain DSM 14365 / JCM 11303 / SMP-2)</name>
    <dbReference type="NCBI Taxonomy" id="502025"/>
    <lineage>
        <taxon>Bacteria</taxon>
        <taxon>Pseudomonadati</taxon>
        <taxon>Myxococcota</taxon>
        <taxon>Polyangia</taxon>
        <taxon>Haliangiales</taxon>
        <taxon>Kofleriaceae</taxon>
        <taxon>Haliangium</taxon>
    </lineage>
</organism>
<dbReference type="Proteomes" id="UP000001880">
    <property type="component" value="Chromosome"/>
</dbReference>
<keyword evidence="3" id="KW-0050">Antiport</keyword>
<accession>D0LVG2</accession>
<dbReference type="InterPro" id="IPR050222">
    <property type="entry name" value="MATE_MdtK"/>
</dbReference>
<feature type="transmembrane region" description="Helical" evidence="10">
    <location>
        <begin position="29"/>
        <end position="49"/>
    </location>
</feature>
<proteinExistence type="predicted"/>
<feature type="transmembrane region" description="Helical" evidence="10">
    <location>
        <begin position="334"/>
        <end position="357"/>
    </location>
</feature>
<evidence type="ECO:0000256" key="8">
    <source>
        <dbReference type="ARBA" id="ARBA00023136"/>
    </source>
</evidence>
<evidence type="ECO:0000313" key="12">
    <source>
        <dbReference type="Proteomes" id="UP000001880"/>
    </source>
</evidence>
<evidence type="ECO:0000256" key="7">
    <source>
        <dbReference type="ARBA" id="ARBA00023065"/>
    </source>
</evidence>
<feature type="transmembrane region" description="Helical" evidence="10">
    <location>
        <begin position="113"/>
        <end position="137"/>
    </location>
</feature>
<keyword evidence="12" id="KW-1185">Reference proteome</keyword>
<feature type="transmembrane region" description="Helical" evidence="10">
    <location>
        <begin position="179"/>
        <end position="198"/>
    </location>
</feature>
<protein>
    <recommendedName>
        <fullName evidence="9">Multidrug-efflux transporter</fullName>
    </recommendedName>
</protein>
<evidence type="ECO:0000256" key="3">
    <source>
        <dbReference type="ARBA" id="ARBA00022449"/>
    </source>
</evidence>
<dbReference type="GO" id="GO:0042910">
    <property type="term" value="F:xenobiotic transmembrane transporter activity"/>
    <property type="evidence" value="ECO:0007669"/>
    <property type="project" value="InterPro"/>
</dbReference>
<dbReference type="HOGENOM" id="CLU_012893_5_3_7"/>
<dbReference type="GO" id="GO:0005886">
    <property type="term" value="C:plasma membrane"/>
    <property type="evidence" value="ECO:0007669"/>
    <property type="project" value="UniProtKB-SubCell"/>
</dbReference>
<keyword evidence="8 10" id="KW-0472">Membrane</keyword>
<dbReference type="Pfam" id="PF01554">
    <property type="entry name" value="MatE"/>
    <property type="match status" value="2"/>
</dbReference>
<keyword evidence="6 10" id="KW-1133">Transmembrane helix</keyword>
<evidence type="ECO:0000256" key="5">
    <source>
        <dbReference type="ARBA" id="ARBA00022692"/>
    </source>
</evidence>
<evidence type="ECO:0000256" key="10">
    <source>
        <dbReference type="SAM" id="Phobius"/>
    </source>
</evidence>